<name>A0A0J1CJK7_9BURK</name>
<evidence type="ECO:0008006" key="3">
    <source>
        <dbReference type="Google" id="ProtNLM"/>
    </source>
</evidence>
<reference evidence="1 2" key="1">
    <citation type="journal article" date="2015" name="Genome Announc.">
        <title>Draft Genome Sequence of Burkholderia sp. Strain PML1(12), an Ectomycorrhizosphere-Inhabiting Bacterium with Effective Mineral-Weathering Ability.</title>
        <authorList>
            <person name="Uroz S."/>
            <person name="Oger P."/>
        </authorList>
    </citation>
    <scope>NUCLEOTIDE SEQUENCE [LARGE SCALE GENOMIC DNA]</scope>
    <source>
        <strain evidence="2">PML1(12)</strain>
    </source>
</reference>
<dbReference type="NCBIfam" id="NF046112">
    <property type="entry name" value="MSMEG_6209_Nter"/>
    <property type="match status" value="1"/>
</dbReference>
<comment type="caution">
    <text evidence="1">The sequence shown here is derived from an EMBL/GenBank/DDBJ whole genome shotgun (WGS) entry which is preliminary data.</text>
</comment>
<keyword evidence="2" id="KW-1185">Reference proteome</keyword>
<organism evidence="1 2">
    <name type="scientific">Caballeronia mineralivorans PML1(12)</name>
    <dbReference type="NCBI Taxonomy" id="908627"/>
    <lineage>
        <taxon>Bacteria</taxon>
        <taxon>Pseudomonadati</taxon>
        <taxon>Pseudomonadota</taxon>
        <taxon>Betaproteobacteria</taxon>
        <taxon>Burkholderiales</taxon>
        <taxon>Burkholderiaceae</taxon>
        <taxon>Caballeronia</taxon>
    </lineage>
</organism>
<gene>
    <name evidence="1" type="ORF">EOS_40145</name>
</gene>
<protein>
    <recommendedName>
        <fullName evidence="3">DUF3562 domain-containing protein</fullName>
    </recommendedName>
</protein>
<dbReference type="Proteomes" id="UP000035963">
    <property type="component" value="Unassembled WGS sequence"/>
</dbReference>
<accession>A0A0J1CJK7</accession>
<dbReference type="RefSeq" id="WP_047897802.1">
    <property type="nucleotide sequence ID" value="NZ_AEJF01000246.1"/>
</dbReference>
<sequence>MTPTDASEVVQTIATETNTSSETVSKLYADTWAEFAEGARIQDFVPLFVAKRVRATIKAGLKQPH</sequence>
<evidence type="ECO:0000313" key="2">
    <source>
        <dbReference type="Proteomes" id="UP000035963"/>
    </source>
</evidence>
<dbReference type="Pfam" id="PF12085">
    <property type="entry name" value="DUF3562"/>
    <property type="match status" value="1"/>
</dbReference>
<proteinExistence type="predicted"/>
<dbReference type="InterPro" id="IPR021945">
    <property type="entry name" value="DUF3562"/>
</dbReference>
<dbReference type="AlphaFoldDB" id="A0A0J1CJK7"/>
<dbReference type="OrthoDB" id="8926668at2"/>
<dbReference type="PATRIC" id="fig|908627.4.peg.9001"/>
<dbReference type="EMBL" id="AEJF01000246">
    <property type="protein sequence ID" value="KLU20621.1"/>
    <property type="molecule type" value="Genomic_DNA"/>
</dbReference>
<evidence type="ECO:0000313" key="1">
    <source>
        <dbReference type="EMBL" id="KLU20621.1"/>
    </source>
</evidence>